<dbReference type="PANTHER" id="PTHR30404">
    <property type="entry name" value="N-ACETYLMURAMOYL-L-ALANINE AMIDASE"/>
    <property type="match status" value="1"/>
</dbReference>
<dbReference type="SUPFAM" id="SSF53187">
    <property type="entry name" value="Zn-dependent exopeptidases"/>
    <property type="match status" value="1"/>
</dbReference>
<dbReference type="CDD" id="cd02696">
    <property type="entry name" value="MurNAc-LAA"/>
    <property type="match status" value="1"/>
</dbReference>
<dbReference type="AlphaFoldDB" id="A0A516KF17"/>
<dbReference type="GO" id="GO:0009253">
    <property type="term" value="P:peptidoglycan catabolic process"/>
    <property type="evidence" value="ECO:0007669"/>
    <property type="project" value="InterPro"/>
</dbReference>
<dbReference type="EMBL" id="CP041666">
    <property type="protein sequence ID" value="QDP40001.1"/>
    <property type="molecule type" value="Genomic_DNA"/>
</dbReference>
<gene>
    <name evidence="3" type="ORF">FN924_07370</name>
</gene>
<sequence>MVQNQLFTDRWRISRKKSKSKWTIEIQKDVHEVEPVLIIDPGHGGEEIGSGSNANWIEKAINLQISHYQYKRFNELDIPVAMTRTTDETISKDERARRIRESGAKYCISNHINSGGRDGVDIIYSIYSEDTLSRIIAEELQLEGQNIRKVYSKSLPNNPKEDLHYLNRETENVQTTIIKYGFADSNQDDVIQLKKHWKNYAEAVVRAFCRYAGYQYIEPVSEEEDFIDFEPLEKEEGIVQVLQLPASETEWRIYPIGVKPTDGKEIGVIHPNKFNGLEYRILGTSYPNVYIIQTSNFGIVQIIAHPDSGAVLKPSKQ</sequence>
<protein>
    <submittedName>
        <fullName evidence="3">N-acetylmuramoyl-L-alanine amidase</fullName>
    </submittedName>
</protein>
<dbReference type="Gene3D" id="3.40.630.40">
    <property type="entry name" value="Zn-dependent exopeptidases"/>
    <property type="match status" value="1"/>
</dbReference>
<keyword evidence="4" id="KW-1185">Reference proteome</keyword>
<evidence type="ECO:0000256" key="1">
    <source>
        <dbReference type="ARBA" id="ARBA00022801"/>
    </source>
</evidence>
<dbReference type="InterPro" id="IPR002508">
    <property type="entry name" value="MurNAc-LAA_cat"/>
</dbReference>
<accession>A0A516KF17</accession>
<dbReference type="Pfam" id="PF01520">
    <property type="entry name" value="Amidase_3"/>
    <property type="match status" value="1"/>
</dbReference>
<reference evidence="3 4" key="1">
    <citation type="submission" date="2019-07" db="EMBL/GenBank/DDBJ databases">
        <authorList>
            <person name="Li J."/>
        </authorList>
    </citation>
    <scope>NUCLEOTIDE SEQUENCE [LARGE SCALE GENOMIC DNA]</scope>
    <source>
        <strain evidence="3 4">TKL69</strain>
    </source>
</reference>
<name>A0A516KF17_9BACI</name>
<dbReference type="KEGG" id="aqt:FN924_07370"/>
<evidence type="ECO:0000313" key="3">
    <source>
        <dbReference type="EMBL" id="QDP40001.1"/>
    </source>
</evidence>
<keyword evidence="1" id="KW-0378">Hydrolase</keyword>
<evidence type="ECO:0000259" key="2">
    <source>
        <dbReference type="Pfam" id="PF01520"/>
    </source>
</evidence>
<dbReference type="InterPro" id="IPR050695">
    <property type="entry name" value="N-acetylmuramoyl_amidase_3"/>
</dbReference>
<dbReference type="GO" id="GO:0030288">
    <property type="term" value="C:outer membrane-bounded periplasmic space"/>
    <property type="evidence" value="ECO:0007669"/>
    <property type="project" value="TreeGrafter"/>
</dbReference>
<dbReference type="Proteomes" id="UP000315215">
    <property type="component" value="Chromosome"/>
</dbReference>
<dbReference type="GO" id="GO:0008745">
    <property type="term" value="F:N-acetylmuramoyl-L-alanine amidase activity"/>
    <property type="evidence" value="ECO:0007669"/>
    <property type="project" value="InterPro"/>
</dbReference>
<proteinExistence type="predicted"/>
<organism evidence="3 4">
    <name type="scientific">Radiobacillus deserti</name>
    <dbReference type="NCBI Taxonomy" id="2594883"/>
    <lineage>
        <taxon>Bacteria</taxon>
        <taxon>Bacillati</taxon>
        <taxon>Bacillota</taxon>
        <taxon>Bacilli</taxon>
        <taxon>Bacillales</taxon>
        <taxon>Bacillaceae</taxon>
        <taxon>Radiobacillus</taxon>
    </lineage>
</organism>
<feature type="domain" description="MurNAc-LAA" evidence="2">
    <location>
        <begin position="38"/>
        <end position="207"/>
    </location>
</feature>
<dbReference type="PANTHER" id="PTHR30404:SF0">
    <property type="entry name" value="N-ACETYLMURAMOYL-L-ALANINE AMIDASE AMIC"/>
    <property type="match status" value="1"/>
</dbReference>
<evidence type="ECO:0000313" key="4">
    <source>
        <dbReference type="Proteomes" id="UP000315215"/>
    </source>
</evidence>